<dbReference type="EMBL" id="KB870806">
    <property type="protein sequence ID" value="EOA34131.1"/>
    <property type="molecule type" value="Genomic_DNA"/>
</dbReference>
<accession>R0GER8</accession>
<keyword evidence="4" id="KW-1185">Reference proteome</keyword>
<keyword evidence="2" id="KW-0732">Signal</keyword>
<feature type="region of interest" description="Disordered" evidence="1">
    <location>
        <begin position="60"/>
        <end position="90"/>
    </location>
</feature>
<feature type="chain" id="PRO_5004351024" evidence="2">
    <location>
        <begin position="19"/>
        <end position="90"/>
    </location>
</feature>
<evidence type="ECO:0000256" key="2">
    <source>
        <dbReference type="SAM" id="SignalP"/>
    </source>
</evidence>
<protein>
    <submittedName>
        <fullName evidence="3">Uncharacterized protein</fullName>
    </submittedName>
</protein>
<proteinExistence type="predicted"/>
<dbReference type="AlphaFoldDB" id="R0GER8"/>
<organism evidence="3 4">
    <name type="scientific">Capsella rubella</name>
    <dbReference type="NCBI Taxonomy" id="81985"/>
    <lineage>
        <taxon>Eukaryota</taxon>
        <taxon>Viridiplantae</taxon>
        <taxon>Streptophyta</taxon>
        <taxon>Embryophyta</taxon>
        <taxon>Tracheophyta</taxon>
        <taxon>Spermatophyta</taxon>
        <taxon>Magnoliopsida</taxon>
        <taxon>eudicotyledons</taxon>
        <taxon>Gunneridae</taxon>
        <taxon>Pentapetalae</taxon>
        <taxon>rosids</taxon>
        <taxon>malvids</taxon>
        <taxon>Brassicales</taxon>
        <taxon>Brassicaceae</taxon>
        <taxon>Camelineae</taxon>
        <taxon>Capsella</taxon>
    </lineage>
</organism>
<dbReference type="STRING" id="81985.R0GER8"/>
<name>R0GER8_9BRAS</name>
<sequence length="90" mass="10309">MQVLIITLILFLMTSSMAAIREEPSLIGVEKKISSGLNLPQPSPKHFHVIRVEEKNIKRSSWNDEDYDSPHSRKPLHNFPQPSPQDLSFD</sequence>
<feature type="signal peptide" evidence="2">
    <location>
        <begin position="1"/>
        <end position="18"/>
    </location>
</feature>
<evidence type="ECO:0000313" key="3">
    <source>
        <dbReference type="EMBL" id="EOA34131.1"/>
    </source>
</evidence>
<evidence type="ECO:0000256" key="1">
    <source>
        <dbReference type="SAM" id="MobiDB-lite"/>
    </source>
</evidence>
<reference evidence="4" key="1">
    <citation type="journal article" date="2013" name="Nat. Genet.">
        <title>The Capsella rubella genome and the genomic consequences of rapid mating system evolution.</title>
        <authorList>
            <person name="Slotte T."/>
            <person name="Hazzouri K.M."/>
            <person name="Agren J.A."/>
            <person name="Koenig D."/>
            <person name="Maumus F."/>
            <person name="Guo Y.L."/>
            <person name="Steige K."/>
            <person name="Platts A.E."/>
            <person name="Escobar J.S."/>
            <person name="Newman L.K."/>
            <person name="Wang W."/>
            <person name="Mandakova T."/>
            <person name="Vello E."/>
            <person name="Smith L.M."/>
            <person name="Henz S.R."/>
            <person name="Steffen J."/>
            <person name="Takuno S."/>
            <person name="Brandvain Y."/>
            <person name="Coop G."/>
            <person name="Andolfatto P."/>
            <person name="Hu T.T."/>
            <person name="Blanchette M."/>
            <person name="Clark R.M."/>
            <person name="Quesneville H."/>
            <person name="Nordborg M."/>
            <person name="Gaut B.S."/>
            <person name="Lysak M.A."/>
            <person name="Jenkins J."/>
            <person name="Grimwood J."/>
            <person name="Chapman J."/>
            <person name="Prochnik S."/>
            <person name="Shu S."/>
            <person name="Rokhsar D."/>
            <person name="Schmutz J."/>
            <person name="Weigel D."/>
            <person name="Wright S.I."/>
        </authorList>
    </citation>
    <scope>NUCLEOTIDE SEQUENCE [LARGE SCALE GENOMIC DNA]</scope>
    <source>
        <strain evidence="4">cv. Monte Gargano</strain>
    </source>
</reference>
<dbReference type="Proteomes" id="UP000029121">
    <property type="component" value="Unassembled WGS sequence"/>
</dbReference>
<gene>
    <name evidence="3" type="ORF">CARUB_v10021632mg</name>
</gene>
<evidence type="ECO:0000313" key="4">
    <source>
        <dbReference type="Proteomes" id="UP000029121"/>
    </source>
</evidence>